<evidence type="ECO:0000313" key="2">
    <source>
        <dbReference type="EMBL" id="OYR73189.1"/>
    </source>
</evidence>
<reference evidence="2 3" key="1">
    <citation type="journal article" date="2014" name="Front. Microbiol.">
        <title>Population and genomic analysis of the genus Halorubrum.</title>
        <authorList>
            <person name="Fullmer M.S."/>
            <person name="Soucy S.M."/>
            <person name="Swithers K.S."/>
            <person name="Makkay A.M."/>
            <person name="Wheeler R."/>
            <person name="Ventosa A."/>
            <person name="Gogarten J.P."/>
            <person name="Papke R.T."/>
        </authorList>
    </citation>
    <scope>NUCLEOTIDE SEQUENCE [LARGE SCALE GENOMIC DNA]</scope>
    <source>
        <strain evidence="2 3">Ec15</strain>
    </source>
</reference>
<sequence>MIPDEPAVLGEPEPASLGPEIDVDAAELDADPVTPTGGGPGPSIDIKECPNCDTPLTGNYDAETLTCDECGRVVLTEAERQRRRREARLREAHNDGSFMPLSPKEWYDRRGGR</sequence>
<name>A0A256JWD2_HALEZ</name>
<feature type="region of interest" description="Disordered" evidence="1">
    <location>
        <begin position="29"/>
        <end position="48"/>
    </location>
</feature>
<organism evidence="2 3">
    <name type="scientific">Halorubrum ezzemoulense</name>
    <name type="common">Halorubrum chaoviator</name>
    <dbReference type="NCBI Taxonomy" id="337243"/>
    <lineage>
        <taxon>Archaea</taxon>
        <taxon>Methanobacteriati</taxon>
        <taxon>Methanobacteriota</taxon>
        <taxon>Stenosarchaea group</taxon>
        <taxon>Halobacteria</taxon>
        <taxon>Halobacteriales</taxon>
        <taxon>Haloferacaceae</taxon>
        <taxon>Halorubrum</taxon>
    </lineage>
</organism>
<feature type="region of interest" description="Disordered" evidence="1">
    <location>
        <begin position="90"/>
        <end position="113"/>
    </location>
</feature>
<gene>
    <name evidence="2" type="ORF">DJ76_10330</name>
</gene>
<protein>
    <submittedName>
        <fullName evidence="2">Uncharacterized protein</fullName>
    </submittedName>
</protein>
<proteinExistence type="predicted"/>
<evidence type="ECO:0000313" key="3">
    <source>
        <dbReference type="Proteomes" id="UP000216925"/>
    </source>
</evidence>
<dbReference type="Proteomes" id="UP000216925">
    <property type="component" value="Unassembled WGS sequence"/>
</dbReference>
<accession>A0A256JWD2</accession>
<dbReference type="EMBL" id="NHPD01000042">
    <property type="protein sequence ID" value="OYR73189.1"/>
    <property type="molecule type" value="Genomic_DNA"/>
</dbReference>
<dbReference type="AlphaFoldDB" id="A0A256JWD2"/>
<evidence type="ECO:0000256" key="1">
    <source>
        <dbReference type="SAM" id="MobiDB-lite"/>
    </source>
</evidence>
<comment type="caution">
    <text evidence="2">The sequence shown here is derived from an EMBL/GenBank/DDBJ whole genome shotgun (WGS) entry which is preliminary data.</text>
</comment>